<accession>A0A402XGR5</accession>
<protein>
    <submittedName>
        <fullName evidence="1">Carboxymuconolactone decarboxylase family protein</fullName>
    </submittedName>
</protein>
<organism evidence="1">
    <name type="scientific">Salmonella enterica</name>
    <name type="common">Salmonella choleraesuis</name>
    <dbReference type="NCBI Taxonomy" id="28901"/>
    <lineage>
        <taxon>Bacteria</taxon>
        <taxon>Pseudomonadati</taxon>
        <taxon>Pseudomonadota</taxon>
        <taxon>Gammaproteobacteria</taxon>
        <taxon>Enterobacterales</taxon>
        <taxon>Enterobacteriaceae</taxon>
        <taxon>Salmonella</taxon>
    </lineage>
</organism>
<dbReference type="Proteomes" id="UP000885414">
    <property type="component" value="Unassembled WGS sequence"/>
</dbReference>
<dbReference type="EMBL" id="RSUZ01000018">
    <property type="protein sequence ID" value="MIV64601.1"/>
    <property type="molecule type" value="Genomic_DNA"/>
</dbReference>
<sequence length="25" mass="2837">MLSNWNEYRSGLLAAIGKFAKLQPE</sequence>
<reference evidence="1" key="1">
    <citation type="submission" date="2018-07" db="EMBL/GenBank/DDBJ databases">
        <authorList>
            <consortium name="GenomeTrakr network: Whole genome sequencing for foodborne pathogen traceback"/>
        </authorList>
    </citation>
    <scope>NUCLEOTIDE SEQUENCE [LARGE SCALE GENOMIC DNA]</scope>
    <source>
        <strain evidence="1">FDA00010322</strain>
    </source>
</reference>
<gene>
    <name evidence="1" type="ORF">BA086_16280</name>
</gene>
<evidence type="ECO:0000313" key="1">
    <source>
        <dbReference type="EMBL" id="MIV64601.1"/>
    </source>
</evidence>
<feature type="non-terminal residue" evidence="1">
    <location>
        <position position="25"/>
    </location>
</feature>
<name>A0A402XGR5_SALER</name>
<comment type="caution">
    <text evidence="1">The sequence shown here is derived from an EMBL/GenBank/DDBJ whole genome shotgun (WGS) entry which is preliminary data.</text>
</comment>
<dbReference type="AlphaFoldDB" id="A0A402XGR5"/>
<proteinExistence type="predicted"/>